<organism evidence="1 2">
    <name type="scientific">Acidithiobacillus ferrooxidans (strain ATCC 23270 / DSM 14882 / CIP 104768 / NCIMB 8455)</name>
    <name type="common">Ferrobacillus ferrooxidans (strain ATCC 23270)</name>
    <dbReference type="NCBI Taxonomy" id="243159"/>
    <lineage>
        <taxon>Bacteria</taxon>
        <taxon>Pseudomonadati</taxon>
        <taxon>Pseudomonadota</taxon>
        <taxon>Acidithiobacillia</taxon>
        <taxon>Acidithiobacillales</taxon>
        <taxon>Acidithiobacillaceae</taxon>
        <taxon>Acidithiobacillus</taxon>
    </lineage>
</organism>
<name>B7J8Q6_ACIF2</name>
<reference evidence="1 2" key="1">
    <citation type="journal article" date="2008" name="BMC Genomics">
        <title>Acidithiobacillus ferrooxidans metabolism: from genome sequence to industrial applications.</title>
        <authorList>
            <person name="Valdes J."/>
            <person name="Pedroso I."/>
            <person name="Quatrini R."/>
            <person name="Dodson R.J."/>
            <person name="Tettelin H."/>
            <person name="Blake R.II."/>
            <person name="Eisen J.A."/>
            <person name="Holmes D.S."/>
        </authorList>
    </citation>
    <scope>NUCLEOTIDE SEQUENCE [LARGE SCALE GENOMIC DNA]</scope>
    <source>
        <strain evidence="2">ATCC 23270 / DSM 14882 / CIP 104768 / NCIMB 8455</strain>
    </source>
</reference>
<dbReference type="EMBL" id="CP001219">
    <property type="protein sequence ID" value="ACK80695.1"/>
    <property type="molecule type" value="Genomic_DNA"/>
</dbReference>
<evidence type="ECO:0000313" key="2">
    <source>
        <dbReference type="Proteomes" id="UP000001362"/>
    </source>
</evidence>
<dbReference type="AlphaFoldDB" id="B7J8Q6"/>
<gene>
    <name evidence="1" type="ordered locus">AFE_1223</name>
</gene>
<evidence type="ECO:0000313" key="1">
    <source>
        <dbReference type="EMBL" id="ACK80695.1"/>
    </source>
</evidence>
<accession>B7J8Q6</accession>
<sequence length="197" mass="21420">MHYSGVTPQASVQHKNVALVTNVTNGTFKTTGCVMELTHKCRELTFSKKALTSNYDRLESSALQQSGALPTLAKNVPSSGWAVETDISTLAPNKYEAIVHYDLGKTLGMGLIPVVGLFTPHYYTMDVNLVDNVTIFHDGKAVWHDRTPVHMKKNISGSRFKIGGTHSEAAYKVYREAQTSAVSQTMVGLGQAMSKSG</sequence>
<protein>
    <submittedName>
        <fullName evidence="1">Uncharacterized protein</fullName>
    </submittedName>
</protein>
<dbReference type="Proteomes" id="UP000001362">
    <property type="component" value="Chromosome"/>
</dbReference>
<proteinExistence type="predicted"/>
<dbReference type="HOGENOM" id="CLU_1227759_0_0_6"/>
<keyword evidence="2" id="KW-1185">Reference proteome</keyword>
<dbReference type="KEGG" id="afr:AFE_1223"/>
<dbReference type="PaxDb" id="243159-AFE_1223"/>
<dbReference type="STRING" id="243159.AFE_1223"/>
<dbReference type="eggNOG" id="ENOG5031FMU">
    <property type="taxonomic scope" value="Bacteria"/>
</dbReference>